<dbReference type="RefSeq" id="WP_269561543.1">
    <property type="nucleotide sequence ID" value="NZ_CP114767.1"/>
</dbReference>
<sequence length="113" mass="12588">MNDLYLRGLGFAPTDPAQSASRPPFSAAWRYQHDQLAQDGSRLFIEHPFGVDRCRLSALAAPLDAHDVFADMPLDDRKALETAMAAFYVAHGGVGATADVFEPHQFLPYRRQR</sequence>
<dbReference type="EMBL" id="CP114767">
    <property type="protein sequence ID" value="WBA43505.1"/>
    <property type="molecule type" value="Genomic_DNA"/>
</dbReference>
<evidence type="ECO:0000313" key="1">
    <source>
        <dbReference type="EMBL" id="WBA43505.1"/>
    </source>
</evidence>
<gene>
    <name evidence="1" type="ORF">O3303_08025</name>
</gene>
<name>A0ABY7LSX5_9BACT</name>
<proteinExistence type="predicted"/>
<organism evidence="1 2">
    <name type="scientific">Hymenobacter canadensis</name>
    <dbReference type="NCBI Taxonomy" id="2999067"/>
    <lineage>
        <taxon>Bacteria</taxon>
        <taxon>Pseudomonadati</taxon>
        <taxon>Bacteroidota</taxon>
        <taxon>Cytophagia</taxon>
        <taxon>Cytophagales</taxon>
        <taxon>Hymenobacteraceae</taxon>
        <taxon>Hymenobacter</taxon>
    </lineage>
</organism>
<reference evidence="1 2" key="1">
    <citation type="submission" date="2022-12" db="EMBL/GenBank/DDBJ databases">
        <title>Hymenobacter canadensis sp. nov. isolated from lake water of the Cambridge Bay, Canada.</title>
        <authorList>
            <person name="Kim W.H."/>
            <person name="Lee Y.M."/>
        </authorList>
    </citation>
    <scope>NUCLEOTIDE SEQUENCE [LARGE SCALE GENOMIC DNA]</scope>
    <source>
        <strain evidence="1 2">PAMC 29467</strain>
    </source>
</reference>
<evidence type="ECO:0000313" key="2">
    <source>
        <dbReference type="Proteomes" id="UP001211005"/>
    </source>
</evidence>
<protein>
    <submittedName>
        <fullName evidence="1">Uncharacterized protein</fullName>
    </submittedName>
</protein>
<accession>A0ABY7LSX5</accession>
<dbReference type="Proteomes" id="UP001211005">
    <property type="component" value="Chromosome"/>
</dbReference>
<keyword evidence="2" id="KW-1185">Reference proteome</keyword>